<feature type="domain" description="Aspartate/glutamate/uridylate kinase" evidence="15">
    <location>
        <begin position="6"/>
        <end position="233"/>
    </location>
</feature>
<dbReference type="GO" id="GO:0009090">
    <property type="term" value="P:homoserine biosynthetic process"/>
    <property type="evidence" value="ECO:0007669"/>
    <property type="project" value="TreeGrafter"/>
</dbReference>
<dbReference type="InterPro" id="IPR045865">
    <property type="entry name" value="ACT-like_dom_sf"/>
</dbReference>
<sequence>MQRLIQVRKFGGSSLANQTLVKRACLLIKEALDENDGLSIIVVVSAQGNQTDELFSKTRMYFPEKGCETQKALFVSTGELQSASLFSMMMDSICVSSKVALVNNIPIETNGESLDSRIVSIGKDYLSQLIEKYRVVIVPGYQGINSSNEITVLGRGGSDTSAVAIAGSLELDECLIFSDVDGIYTADPRIISNAKHISSICYDEMKEMALSGAQVIHYRAVEIARRYNVKVKCLSAFKKGKETVVCKETSMEKHHITGIVHNLDEARVDIKGKSAKNTIISDIFKLLSNINIPVDMLSQISSGDGITISFTIPRSNIVQAKNLLEQEKDRIGFDEMNINLDVAKISVIGNGLRNNTQVATRILDVMRDEGMKIYMMSYSDLRISTVIPSDEFRRVLSRLHEVFFEEN</sequence>
<dbReference type="Pfam" id="PF00696">
    <property type="entry name" value="AA_kinase"/>
    <property type="match status" value="1"/>
</dbReference>
<keyword evidence="8 13" id="KW-0418">Kinase</keyword>
<comment type="pathway">
    <text evidence="1 14">Amino-acid biosynthesis; L-lysine biosynthesis via DAP pathway; (S)-tetrahydrodipicolinate from L-aspartate: step 1/4.</text>
</comment>
<evidence type="ECO:0000256" key="11">
    <source>
        <dbReference type="ARBA" id="ARBA00047872"/>
    </source>
</evidence>
<dbReference type="EMBL" id="PKTG01000097">
    <property type="protein sequence ID" value="PLX17012.1"/>
    <property type="molecule type" value="Genomic_DNA"/>
</dbReference>
<comment type="similarity">
    <text evidence="4 13">Belongs to the aspartokinase family.</text>
</comment>
<dbReference type="GO" id="GO:0004072">
    <property type="term" value="F:aspartate kinase activity"/>
    <property type="evidence" value="ECO:0007669"/>
    <property type="project" value="UniProtKB-EC"/>
</dbReference>
<evidence type="ECO:0000259" key="15">
    <source>
        <dbReference type="Pfam" id="PF00696"/>
    </source>
</evidence>
<dbReference type="Gene3D" id="3.30.2130.10">
    <property type="entry name" value="VC0802-like"/>
    <property type="match status" value="1"/>
</dbReference>
<keyword evidence="5 14" id="KW-0028">Amino-acid biosynthesis</keyword>
<dbReference type="GO" id="GO:0005524">
    <property type="term" value="F:ATP binding"/>
    <property type="evidence" value="ECO:0007669"/>
    <property type="project" value="UniProtKB-KW"/>
</dbReference>
<evidence type="ECO:0000256" key="5">
    <source>
        <dbReference type="ARBA" id="ARBA00022605"/>
    </source>
</evidence>
<dbReference type="UniPathway" id="UPA00034">
    <property type="reaction ID" value="UER00015"/>
</dbReference>
<comment type="pathway">
    <text evidence="2 14">Amino-acid biosynthesis; L-methionine biosynthesis via de novo pathway; L-homoserine from L-aspartate: step 1/3.</text>
</comment>
<comment type="catalytic activity">
    <reaction evidence="11 13">
        <text>L-aspartate + ATP = 4-phospho-L-aspartate + ADP</text>
        <dbReference type="Rhea" id="RHEA:23776"/>
        <dbReference type="ChEBI" id="CHEBI:29991"/>
        <dbReference type="ChEBI" id="CHEBI:30616"/>
        <dbReference type="ChEBI" id="CHEBI:57535"/>
        <dbReference type="ChEBI" id="CHEBI:456216"/>
        <dbReference type="EC" id="2.7.2.4"/>
    </reaction>
</comment>
<feature type="binding site" evidence="12">
    <location>
        <position position="189"/>
    </location>
    <ligand>
        <name>ATP</name>
        <dbReference type="ChEBI" id="CHEBI:30616"/>
    </ligand>
</feature>
<accession>A0A2N5ZED1</accession>
<dbReference type="InterPro" id="IPR018042">
    <property type="entry name" value="Aspartate_kinase_CS"/>
</dbReference>
<dbReference type="AlphaFoldDB" id="A0A2N5ZED1"/>
<dbReference type="GO" id="GO:0009089">
    <property type="term" value="P:lysine biosynthetic process via diaminopimelate"/>
    <property type="evidence" value="ECO:0007669"/>
    <property type="project" value="UniProtKB-UniPathway"/>
</dbReference>
<dbReference type="SUPFAM" id="SSF55021">
    <property type="entry name" value="ACT-like"/>
    <property type="match status" value="2"/>
</dbReference>
<reference evidence="17 18" key="1">
    <citation type="submission" date="2017-11" db="EMBL/GenBank/DDBJ databases">
        <title>Genome-resolved metagenomics identifies genetic mobility, metabolic interactions, and unexpected diversity in perchlorate-reducing communities.</title>
        <authorList>
            <person name="Barnum T.P."/>
            <person name="Figueroa I.A."/>
            <person name="Carlstrom C.I."/>
            <person name="Lucas L.N."/>
            <person name="Engelbrektson A.L."/>
            <person name="Coates J.D."/>
        </authorList>
    </citation>
    <scope>NUCLEOTIDE SEQUENCE [LARGE SCALE GENOMIC DNA]</scope>
    <source>
        <strain evidence="17">BM706</strain>
    </source>
</reference>
<evidence type="ECO:0000256" key="3">
    <source>
        <dbReference type="ARBA" id="ARBA00005139"/>
    </source>
</evidence>
<dbReference type="PIRSF" id="PIRSF000726">
    <property type="entry name" value="Asp_kin"/>
    <property type="match status" value="1"/>
</dbReference>
<dbReference type="InterPro" id="IPR054352">
    <property type="entry name" value="ACT_Aspartokinase"/>
</dbReference>
<dbReference type="Pfam" id="PF22468">
    <property type="entry name" value="ACT_9"/>
    <property type="match status" value="1"/>
</dbReference>
<dbReference type="InterPro" id="IPR001048">
    <property type="entry name" value="Asp/Glu/Uridylate_kinase"/>
</dbReference>
<evidence type="ECO:0000256" key="7">
    <source>
        <dbReference type="ARBA" id="ARBA00022741"/>
    </source>
</evidence>
<feature type="binding site" evidence="12">
    <location>
        <position position="184"/>
    </location>
    <ligand>
        <name>ATP</name>
        <dbReference type="ChEBI" id="CHEBI:30616"/>
    </ligand>
</feature>
<evidence type="ECO:0000256" key="13">
    <source>
        <dbReference type="RuleBase" id="RU003448"/>
    </source>
</evidence>
<comment type="pathway">
    <text evidence="3 14">Amino-acid biosynthesis; L-threonine biosynthesis; L-threonine from L-aspartate: step 1/5.</text>
</comment>
<evidence type="ECO:0000313" key="18">
    <source>
        <dbReference type="Proteomes" id="UP000234857"/>
    </source>
</evidence>
<dbReference type="CDD" id="cd04913">
    <property type="entry name" value="ACT_AKii-LysC-BS-like_1"/>
    <property type="match status" value="1"/>
</dbReference>
<dbReference type="InterPro" id="IPR036393">
    <property type="entry name" value="AceGlu_kinase-like_sf"/>
</dbReference>
<protein>
    <recommendedName>
        <fullName evidence="13">Aspartokinase</fullName>
        <ecNumber evidence="13">2.7.2.4</ecNumber>
    </recommendedName>
</protein>
<evidence type="ECO:0000313" key="17">
    <source>
        <dbReference type="EMBL" id="PLX17012.1"/>
    </source>
</evidence>
<evidence type="ECO:0000256" key="8">
    <source>
        <dbReference type="ARBA" id="ARBA00022777"/>
    </source>
</evidence>
<feature type="binding site" evidence="12">
    <location>
        <position position="79"/>
    </location>
    <ligand>
        <name>substrate</name>
    </ligand>
</feature>
<evidence type="ECO:0000256" key="4">
    <source>
        <dbReference type="ARBA" id="ARBA00010122"/>
    </source>
</evidence>
<comment type="caution">
    <text evidence="17">The sequence shown here is derived from an EMBL/GenBank/DDBJ whole genome shotgun (WGS) entry which is preliminary data.</text>
</comment>
<evidence type="ECO:0000256" key="10">
    <source>
        <dbReference type="ARBA" id="ARBA00023154"/>
    </source>
</evidence>
<gene>
    <name evidence="17" type="ORF">C0601_08525</name>
</gene>
<dbReference type="GO" id="GO:0009088">
    <property type="term" value="P:threonine biosynthetic process"/>
    <property type="evidence" value="ECO:0007669"/>
    <property type="project" value="UniProtKB-UniPathway"/>
</dbReference>
<feature type="binding site" evidence="12">
    <location>
        <position position="51"/>
    </location>
    <ligand>
        <name>substrate</name>
    </ligand>
</feature>
<dbReference type="InterPro" id="IPR001341">
    <property type="entry name" value="Asp_kinase"/>
</dbReference>
<evidence type="ECO:0000256" key="1">
    <source>
        <dbReference type="ARBA" id="ARBA00004766"/>
    </source>
</evidence>
<evidence type="ECO:0000256" key="2">
    <source>
        <dbReference type="ARBA" id="ARBA00004986"/>
    </source>
</evidence>
<evidence type="ECO:0000259" key="16">
    <source>
        <dbReference type="Pfam" id="PF22468"/>
    </source>
</evidence>
<name>A0A2N5ZED1_MUIH1</name>
<dbReference type="GO" id="GO:0005829">
    <property type="term" value="C:cytosol"/>
    <property type="evidence" value="ECO:0007669"/>
    <property type="project" value="TreeGrafter"/>
</dbReference>
<dbReference type="PANTHER" id="PTHR21499:SF3">
    <property type="entry name" value="ASPARTOKINASE"/>
    <property type="match status" value="1"/>
</dbReference>
<keyword evidence="10" id="KW-0457">Lysine biosynthesis</keyword>
<evidence type="ECO:0000256" key="6">
    <source>
        <dbReference type="ARBA" id="ARBA00022679"/>
    </source>
</evidence>
<dbReference type="CDD" id="cd04892">
    <property type="entry name" value="ACT_AK-like_2"/>
    <property type="match status" value="1"/>
</dbReference>
<dbReference type="Gene3D" id="3.40.1160.10">
    <property type="entry name" value="Acetylglutamate kinase-like"/>
    <property type="match status" value="1"/>
</dbReference>
<feature type="binding site" evidence="12">
    <location>
        <begin position="9"/>
        <end position="12"/>
    </location>
    <ligand>
        <name>ATP</name>
        <dbReference type="ChEBI" id="CHEBI:30616"/>
    </ligand>
</feature>
<dbReference type="PANTHER" id="PTHR21499">
    <property type="entry name" value="ASPARTATE KINASE"/>
    <property type="match status" value="1"/>
</dbReference>
<proteinExistence type="inferred from homology"/>
<keyword evidence="9 12" id="KW-0067">ATP-binding</keyword>
<dbReference type="NCBIfam" id="NF005155">
    <property type="entry name" value="PRK06635.1-4"/>
    <property type="match status" value="1"/>
</dbReference>
<feature type="domain" description="Aspartokinase ACT" evidence="16">
    <location>
        <begin position="345"/>
        <end position="403"/>
    </location>
</feature>
<dbReference type="NCBIfam" id="TIGR00657">
    <property type="entry name" value="asp_kinases"/>
    <property type="match status" value="1"/>
</dbReference>
<dbReference type="PROSITE" id="PS00324">
    <property type="entry name" value="ASPARTOKINASE"/>
    <property type="match status" value="1"/>
</dbReference>
<evidence type="ECO:0000256" key="9">
    <source>
        <dbReference type="ARBA" id="ARBA00022840"/>
    </source>
</evidence>
<dbReference type="Proteomes" id="UP000234857">
    <property type="component" value="Unassembled WGS sequence"/>
</dbReference>
<dbReference type="UniPathway" id="UPA00050">
    <property type="reaction ID" value="UER00461"/>
</dbReference>
<organism evidence="17 18">
    <name type="scientific">Muiribacterium halophilum</name>
    <dbReference type="NCBI Taxonomy" id="2053465"/>
    <lineage>
        <taxon>Bacteria</taxon>
        <taxon>Candidatus Muiribacteriota</taxon>
        <taxon>Candidatus Muiribacteriia</taxon>
        <taxon>Candidatus Muiribacteriales</taxon>
        <taxon>Candidatus Muiribacteriaceae</taxon>
        <taxon>Candidatus Muiribacterium</taxon>
    </lineage>
</organism>
<dbReference type="InterPro" id="IPR005260">
    <property type="entry name" value="Asp_kin_monofn"/>
</dbReference>
<dbReference type="UniPathway" id="UPA00051">
    <property type="reaction ID" value="UER00462"/>
</dbReference>
<dbReference type="SUPFAM" id="SSF53633">
    <property type="entry name" value="Carbamate kinase-like"/>
    <property type="match status" value="1"/>
</dbReference>
<keyword evidence="6 13" id="KW-0808">Transferase</keyword>
<keyword evidence="7 12" id="KW-0547">Nucleotide-binding</keyword>
<evidence type="ECO:0000256" key="14">
    <source>
        <dbReference type="RuleBase" id="RU004249"/>
    </source>
</evidence>
<dbReference type="EC" id="2.7.2.4" evidence="13"/>
<evidence type="ECO:0000256" key="12">
    <source>
        <dbReference type="PIRSR" id="PIRSR000726-1"/>
    </source>
</evidence>